<gene>
    <name evidence="2" type="ORF">Nkreftii_001872</name>
</gene>
<dbReference type="GO" id="GO:0016757">
    <property type="term" value="F:glycosyltransferase activity"/>
    <property type="evidence" value="ECO:0007669"/>
    <property type="project" value="UniProtKB-ARBA"/>
</dbReference>
<dbReference type="InterPro" id="IPR050194">
    <property type="entry name" value="Glycosyltransferase_grp1"/>
</dbReference>
<dbReference type="Proteomes" id="UP000593737">
    <property type="component" value="Chromosome"/>
</dbReference>
<evidence type="ECO:0000313" key="3">
    <source>
        <dbReference type="Proteomes" id="UP000593737"/>
    </source>
</evidence>
<dbReference type="Pfam" id="PF13692">
    <property type="entry name" value="Glyco_trans_1_4"/>
    <property type="match status" value="1"/>
</dbReference>
<feature type="domain" description="Glycosyltransferase subfamily 4-like N-terminal" evidence="1">
    <location>
        <begin position="24"/>
        <end position="182"/>
    </location>
</feature>
<dbReference type="PANTHER" id="PTHR45947">
    <property type="entry name" value="SULFOQUINOVOSYL TRANSFERASE SQD2"/>
    <property type="match status" value="1"/>
</dbReference>
<dbReference type="KEGG" id="nkf:Nkreftii_001872"/>
<name>A0A7S8IZA9_9BACT</name>
<evidence type="ECO:0000313" key="2">
    <source>
        <dbReference type="EMBL" id="QPD04098.1"/>
    </source>
</evidence>
<evidence type="ECO:0000259" key="1">
    <source>
        <dbReference type="Pfam" id="PF13439"/>
    </source>
</evidence>
<dbReference type="Pfam" id="PF13439">
    <property type="entry name" value="Glyco_transf_4"/>
    <property type="match status" value="1"/>
</dbReference>
<dbReference type="CDD" id="cd03794">
    <property type="entry name" value="GT4_WbuB-like"/>
    <property type="match status" value="1"/>
</dbReference>
<organism evidence="2 3">
    <name type="scientific">Candidatus Nitrospira kreftii</name>
    <dbReference type="NCBI Taxonomy" id="2652173"/>
    <lineage>
        <taxon>Bacteria</taxon>
        <taxon>Pseudomonadati</taxon>
        <taxon>Nitrospirota</taxon>
        <taxon>Nitrospiria</taxon>
        <taxon>Nitrospirales</taxon>
        <taxon>Nitrospiraceae</taxon>
        <taxon>Nitrospira</taxon>
    </lineage>
</organism>
<sequence length="395" mass="44697">MTWFLFCYWYEPDAPRDPVGLVRMWKLAETLGQIGDRVTLFPPRYRSAANRRVCTVIPIKVIHLPLIRPLSYALGSFIQGLVRALLTKPDIVYYRWMDSPHALILAKLLRVPCVCEVNGEPVPDWLGERTWWVRCLKIFLAGLAFRHCDRIVVLTDGLRRLLHDRYGVPLERIAVLSSGTDERQFAPRDPVASRLELGLLPERPYIGFVGSFYRYQGLSCLLDAMVLIKEACPTTQLVLVGDGEVVEELQQQARHLRMEDNIIWTGRVPYGEVPVWIGAMNLCVAPFCGDRGETSPVKIFDYLACQRPVVASAIPSVASTFTPDSGVHLIPSDQARPLADAIITLLHDPARCTVMGQQGRRFIEGRFSWTAIVEQLRHWLSEDIMGSHHAHSHVL</sequence>
<protein>
    <recommendedName>
        <fullName evidence="1">Glycosyltransferase subfamily 4-like N-terminal domain-containing protein</fullName>
    </recommendedName>
</protein>
<dbReference type="PANTHER" id="PTHR45947:SF3">
    <property type="entry name" value="SULFOQUINOVOSYL TRANSFERASE SQD2"/>
    <property type="match status" value="1"/>
</dbReference>
<dbReference type="AlphaFoldDB" id="A0A7S8IZA9"/>
<dbReference type="SUPFAM" id="SSF53756">
    <property type="entry name" value="UDP-Glycosyltransferase/glycogen phosphorylase"/>
    <property type="match status" value="1"/>
</dbReference>
<dbReference type="EMBL" id="CP047423">
    <property type="protein sequence ID" value="QPD04098.1"/>
    <property type="molecule type" value="Genomic_DNA"/>
</dbReference>
<accession>A0A7S8IZA9</accession>
<dbReference type="InterPro" id="IPR028098">
    <property type="entry name" value="Glyco_trans_4-like_N"/>
</dbReference>
<reference evidence="2 3" key="1">
    <citation type="journal article" date="2020" name="ISME J.">
        <title>Enrichment and physiological characterization of a novel comammox Nitrospira indicates ammonium inhibition of complete nitrification.</title>
        <authorList>
            <person name="Sakoula D."/>
            <person name="Koch H."/>
            <person name="Frank J."/>
            <person name="Jetten M.S.M."/>
            <person name="van Kessel M.A.H.J."/>
            <person name="Lucker S."/>
        </authorList>
    </citation>
    <scope>NUCLEOTIDE SEQUENCE [LARGE SCALE GENOMIC DNA]</scope>
    <source>
        <strain evidence="2">Comreactor17</strain>
    </source>
</reference>
<proteinExistence type="predicted"/>
<dbReference type="Gene3D" id="3.40.50.2000">
    <property type="entry name" value="Glycogen Phosphorylase B"/>
    <property type="match status" value="2"/>
</dbReference>